<dbReference type="InterPro" id="IPR004305">
    <property type="entry name" value="Thiaminase-2/PQQC"/>
</dbReference>
<keyword evidence="1" id="KW-0784">Thiamine biosynthesis</keyword>
<comment type="pathway">
    <text evidence="1">Cofactor biosynthesis; thiamine diphosphate biosynthesis.</text>
</comment>
<keyword evidence="4" id="KW-1185">Reference proteome</keyword>
<comment type="function">
    <text evidence="1">Catalyzes an amino-pyrimidine hydrolysis reaction at the C5' of the pyrimidine moiety of thiamine compounds, a reaction that is part of a thiamine salvage pathway. Thus, catalyzes the conversion of 4-amino-5-aminomethyl-2-methylpyrimidine to 4-amino-5-hydroxymethyl-2-methylpyrimidine (HMP).</text>
</comment>
<name>A0ABX2PN64_9RHOB</name>
<dbReference type="Proteomes" id="UP000630805">
    <property type="component" value="Unassembled WGS sequence"/>
</dbReference>
<gene>
    <name evidence="3" type="ORF">HW561_05130</name>
</gene>
<dbReference type="PANTHER" id="PTHR43198:SF2">
    <property type="entry name" value="SI:CH1073-67J19.1-RELATED"/>
    <property type="match status" value="1"/>
</dbReference>
<evidence type="ECO:0000313" key="4">
    <source>
        <dbReference type="Proteomes" id="UP000630805"/>
    </source>
</evidence>
<dbReference type="InterPro" id="IPR026285">
    <property type="entry name" value="TenA_E"/>
</dbReference>
<comment type="caution">
    <text evidence="3">The sequence shown here is derived from an EMBL/GenBank/DDBJ whole genome shotgun (WGS) entry which is preliminary data.</text>
</comment>
<dbReference type="PANTHER" id="PTHR43198">
    <property type="entry name" value="BIFUNCTIONAL TH2 PROTEIN"/>
    <property type="match status" value="1"/>
</dbReference>
<dbReference type="EC" id="3.5.99.2" evidence="1"/>
<proteinExistence type="inferred from homology"/>
<reference evidence="3 4" key="1">
    <citation type="submission" date="2020-06" db="EMBL/GenBank/DDBJ databases">
        <authorList>
            <person name="Cao W.R."/>
        </authorList>
    </citation>
    <scope>NUCLEOTIDE SEQUENCE [LARGE SCALE GENOMIC DNA]</scope>
    <source>
        <strain evidence="3 4">B1Z28</strain>
    </source>
</reference>
<accession>A0ABX2PN64</accession>
<comment type="similarity">
    <text evidence="1">Belongs to the TenA family.</text>
</comment>
<comment type="catalytic activity">
    <reaction evidence="1">
        <text>thiamine + H2O = 5-(2-hydroxyethyl)-4-methylthiazole + 4-amino-5-hydroxymethyl-2-methylpyrimidine + H(+)</text>
        <dbReference type="Rhea" id="RHEA:17509"/>
        <dbReference type="ChEBI" id="CHEBI:15377"/>
        <dbReference type="ChEBI" id="CHEBI:15378"/>
        <dbReference type="ChEBI" id="CHEBI:16892"/>
        <dbReference type="ChEBI" id="CHEBI:17957"/>
        <dbReference type="ChEBI" id="CHEBI:18385"/>
        <dbReference type="EC" id="3.5.99.2"/>
    </reaction>
</comment>
<dbReference type="Gene3D" id="1.20.910.10">
    <property type="entry name" value="Heme oxygenase-like"/>
    <property type="match status" value="1"/>
</dbReference>
<dbReference type="SUPFAM" id="SSF48613">
    <property type="entry name" value="Heme oxygenase-like"/>
    <property type="match status" value="1"/>
</dbReference>
<evidence type="ECO:0000256" key="1">
    <source>
        <dbReference type="PIRNR" id="PIRNR003170"/>
    </source>
</evidence>
<protein>
    <recommendedName>
        <fullName evidence="1">Aminopyrimidine aminohydrolase</fullName>
        <ecNumber evidence="1">3.5.99.2</ecNumber>
    </recommendedName>
</protein>
<organism evidence="3 4">
    <name type="scientific">Ruegeria haliotis</name>
    <dbReference type="NCBI Taxonomy" id="2747601"/>
    <lineage>
        <taxon>Bacteria</taxon>
        <taxon>Pseudomonadati</taxon>
        <taxon>Pseudomonadota</taxon>
        <taxon>Alphaproteobacteria</taxon>
        <taxon>Rhodobacterales</taxon>
        <taxon>Roseobacteraceae</taxon>
        <taxon>Ruegeria</taxon>
    </lineage>
</organism>
<sequence>MQDSARATETLRQGKDVDWKAATTHAFTRELSDGTLPEHKMRWYLQQDYQFVDGFVRLLASAIAYAPSLADSVPAAQFLAVITGPENTYFLRAMDALGTEPSNDAAPATRAFQDLMAGAAASGRYGNMLAVLVVAEWVYLTWANPENPPHETLPFWFAEWITLHAGEGFEGVVEYLRGQLDKVWPTLDADAQAEATRLFHRAIELERDFFDAAYAA</sequence>
<comment type="catalytic activity">
    <reaction evidence="1">
        <text>4-amino-5-aminomethyl-2-methylpyrimidine + H2O = 4-amino-5-hydroxymethyl-2-methylpyrimidine + NH4(+)</text>
        <dbReference type="Rhea" id="RHEA:31799"/>
        <dbReference type="ChEBI" id="CHEBI:15377"/>
        <dbReference type="ChEBI" id="CHEBI:16892"/>
        <dbReference type="ChEBI" id="CHEBI:28938"/>
        <dbReference type="ChEBI" id="CHEBI:63416"/>
        <dbReference type="EC" id="3.5.99.2"/>
    </reaction>
</comment>
<dbReference type="InterPro" id="IPR016084">
    <property type="entry name" value="Haem_Oase-like_multi-hlx"/>
</dbReference>
<evidence type="ECO:0000259" key="2">
    <source>
        <dbReference type="Pfam" id="PF03070"/>
    </source>
</evidence>
<dbReference type="EMBL" id="JABXWT010000002">
    <property type="protein sequence ID" value="NVO55169.1"/>
    <property type="molecule type" value="Genomic_DNA"/>
</dbReference>
<dbReference type="RefSeq" id="WP_176862370.1">
    <property type="nucleotide sequence ID" value="NZ_JABXWT010000002.1"/>
</dbReference>
<dbReference type="InterPro" id="IPR050967">
    <property type="entry name" value="Thiamine_Salvage_TenA"/>
</dbReference>
<dbReference type="Pfam" id="PF03070">
    <property type="entry name" value="TENA_THI-4"/>
    <property type="match status" value="1"/>
</dbReference>
<evidence type="ECO:0000313" key="3">
    <source>
        <dbReference type="EMBL" id="NVO55169.1"/>
    </source>
</evidence>
<feature type="domain" description="Thiaminase-2/PQQC" evidence="2">
    <location>
        <begin position="19"/>
        <end position="215"/>
    </location>
</feature>
<dbReference type="CDD" id="cd19358">
    <property type="entry name" value="TenA_E_Spr0628-like"/>
    <property type="match status" value="1"/>
</dbReference>
<dbReference type="PIRSF" id="PIRSF003170">
    <property type="entry name" value="Pet18p"/>
    <property type="match status" value="1"/>
</dbReference>
<keyword evidence="1" id="KW-0378">Hydrolase</keyword>